<keyword evidence="6 8" id="KW-0472">Membrane</keyword>
<dbReference type="EMBL" id="NAJN01000130">
    <property type="protein sequence ID" value="TKA78709.1"/>
    <property type="molecule type" value="Genomic_DNA"/>
</dbReference>
<gene>
    <name evidence="11" type="ORF">B0A49_02524</name>
</gene>
<dbReference type="Pfam" id="PF17171">
    <property type="entry name" value="GST_C_6"/>
    <property type="match status" value="1"/>
</dbReference>
<evidence type="ECO:0000256" key="5">
    <source>
        <dbReference type="ARBA" id="ARBA00023128"/>
    </source>
</evidence>
<evidence type="ECO:0000256" key="1">
    <source>
        <dbReference type="ARBA" id="ARBA00004294"/>
    </source>
</evidence>
<comment type="caution">
    <text evidence="11">The sequence shown here is derived from an EMBL/GenBank/DDBJ whole genome shotgun (WGS) entry which is preliminary data.</text>
</comment>
<organism evidence="11 12">
    <name type="scientific">Cryomyces minteri</name>
    <dbReference type="NCBI Taxonomy" id="331657"/>
    <lineage>
        <taxon>Eukaryota</taxon>
        <taxon>Fungi</taxon>
        <taxon>Dikarya</taxon>
        <taxon>Ascomycota</taxon>
        <taxon>Pezizomycotina</taxon>
        <taxon>Dothideomycetes</taxon>
        <taxon>Dothideomycetes incertae sedis</taxon>
        <taxon>Cryomyces</taxon>
    </lineage>
</organism>
<evidence type="ECO:0000256" key="8">
    <source>
        <dbReference type="SAM" id="Phobius"/>
    </source>
</evidence>
<feature type="domain" description="Mitochondrial outer membrane transport complex Sam37/metaxin N-terminal" evidence="9">
    <location>
        <begin position="65"/>
        <end position="191"/>
    </location>
</feature>
<evidence type="ECO:0000256" key="7">
    <source>
        <dbReference type="SAM" id="MobiDB-lite"/>
    </source>
</evidence>
<evidence type="ECO:0000256" key="3">
    <source>
        <dbReference type="ARBA" id="ARBA00022787"/>
    </source>
</evidence>
<keyword evidence="5" id="KW-0496">Mitochondrion</keyword>
<proteinExistence type="predicted"/>
<dbReference type="OrthoDB" id="5599269at2759"/>
<dbReference type="AlphaFoldDB" id="A0A4V5NJW0"/>
<dbReference type="GO" id="GO:0001401">
    <property type="term" value="C:SAM complex"/>
    <property type="evidence" value="ECO:0007669"/>
    <property type="project" value="InterPro"/>
</dbReference>
<name>A0A4V5NJW0_9PEZI</name>
<protein>
    <recommendedName>
        <fullName evidence="13">Mitochondrial outer membrane transport complex Sam37/metaxin N-terminal domain-containing protein</fullName>
    </recommendedName>
</protein>
<dbReference type="PANTHER" id="PTHR12289:SF41">
    <property type="entry name" value="FAILED AXON CONNECTIONS-RELATED"/>
    <property type="match status" value="1"/>
</dbReference>
<keyword evidence="8" id="KW-1133">Transmembrane helix</keyword>
<evidence type="ECO:0000313" key="12">
    <source>
        <dbReference type="Proteomes" id="UP000308768"/>
    </source>
</evidence>
<dbReference type="STRING" id="331657.A0A4V5NJW0"/>
<dbReference type="Pfam" id="PF10568">
    <property type="entry name" value="Tom37"/>
    <property type="match status" value="1"/>
</dbReference>
<evidence type="ECO:0000313" key="11">
    <source>
        <dbReference type="EMBL" id="TKA78709.1"/>
    </source>
</evidence>
<reference evidence="11 12" key="1">
    <citation type="submission" date="2017-03" db="EMBL/GenBank/DDBJ databases">
        <title>Genomes of endolithic fungi from Antarctica.</title>
        <authorList>
            <person name="Coleine C."/>
            <person name="Masonjones S."/>
            <person name="Stajich J.E."/>
        </authorList>
    </citation>
    <scope>NUCLEOTIDE SEQUENCE [LARGE SCALE GENOMIC DNA]</scope>
    <source>
        <strain evidence="11 12">CCFEE 5187</strain>
    </source>
</reference>
<dbReference type="GO" id="GO:0015031">
    <property type="term" value="P:protein transport"/>
    <property type="evidence" value="ECO:0007669"/>
    <property type="project" value="UniProtKB-KW"/>
</dbReference>
<evidence type="ECO:0000256" key="4">
    <source>
        <dbReference type="ARBA" id="ARBA00022927"/>
    </source>
</evidence>
<keyword evidence="4" id="KW-0653">Protein transport</keyword>
<feature type="compositionally biased region" description="Basic and acidic residues" evidence="7">
    <location>
        <begin position="489"/>
        <end position="498"/>
    </location>
</feature>
<dbReference type="Proteomes" id="UP000308768">
    <property type="component" value="Unassembled WGS sequence"/>
</dbReference>
<evidence type="ECO:0008006" key="13">
    <source>
        <dbReference type="Google" id="ProtNLM"/>
    </source>
</evidence>
<evidence type="ECO:0000259" key="10">
    <source>
        <dbReference type="Pfam" id="PF17171"/>
    </source>
</evidence>
<dbReference type="InterPro" id="IPR033468">
    <property type="entry name" value="Metaxin_GST"/>
</dbReference>
<keyword evidence="8" id="KW-0812">Transmembrane</keyword>
<dbReference type="PANTHER" id="PTHR12289">
    <property type="entry name" value="METAXIN RELATED"/>
    <property type="match status" value="1"/>
</dbReference>
<comment type="subcellular location">
    <subcellularLocation>
        <location evidence="1">Mitochondrion outer membrane</location>
    </subcellularLocation>
</comment>
<evidence type="ECO:0000259" key="9">
    <source>
        <dbReference type="Pfam" id="PF10568"/>
    </source>
</evidence>
<dbReference type="InterPro" id="IPR050931">
    <property type="entry name" value="Mito_Protein_Transport_Metaxin"/>
</dbReference>
<keyword evidence="3" id="KW-1000">Mitochondrion outer membrane</keyword>
<dbReference type="CDD" id="cd03193">
    <property type="entry name" value="GST_C_Metaxin"/>
    <property type="match status" value="1"/>
</dbReference>
<accession>A0A4V5NJW0</accession>
<feature type="region of interest" description="Disordered" evidence="7">
    <location>
        <begin position="479"/>
        <end position="498"/>
    </location>
</feature>
<dbReference type="InterPro" id="IPR019564">
    <property type="entry name" value="Sam37/metaxin_N"/>
</dbReference>
<feature type="region of interest" description="Disordered" evidence="7">
    <location>
        <begin position="1"/>
        <end position="36"/>
    </location>
</feature>
<dbReference type="GO" id="GO:0007005">
    <property type="term" value="P:mitochondrion organization"/>
    <property type="evidence" value="ECO:0007669"/>
    <property type="project" value="TreeGrafter"/>
</dbReference>
<keyword evidence="2" id="KW-0813">Transport</keyword>
<feature type="transmembrane region" description="Helical" evidence="8">
    <location>
        <begin position="411"/>
        <end position="430"/>
    </location>
</feature>
<evidence type="ECO:0000256" key="6">
    <source>
        <dbReference type="ARBA" id="ARBA00023136"/>
    </source>
</evidence>
<feature type="compositionally biased region" description="Basic and acidic residues" evidence="7">
    <location>
        <begin position="1"/>
        <end position="32"/>
    </location>
</feature>
<keyword evidence="12" id="KW-1185">Reference proteome</keyword>
<evidence type="ECO:0000256" key="2">
    <source>
        <dbReference type="ARBA" id="ARBA00022448"/>
    </source>
</evidence>
<feature type="domain" description="Metaxin glutathione S-transferase" evidence="10">
    <location>
        <begin position="267"/>
        <end position="327"/>
    </location>
</feature>
<sequence>MQSGRALEDDAGDCRKSSKEFRRSSDSKEEQHNLSPAQAPRISLMVLELHVWGPVFGLPSIDAECIAAACFLKQCLPSDTEEDKWTIIAGHDPSSNPSGAFPAVRDGREWVCGFNAITAHLKTRFSHRFDNLSAEQIADSTAWTAFIQSTARPLLDLSLYVSFENYRLTTRPAFTHILPWHANYIIPPKRRAAARARTEHLGLSALDVDTVHDAPDNASPPKSGADREIEGRASLLLPRKNTVRGMLAKPEYAARFRLDTVMSALFAPLHALLGHKEYFLGGKGPSALDCLAFGYLALMIYPPVPQKWLQETMERRWPKLSNYTNRMRRIFLGNGVDPRSMEGLNSRNQSSEGEVALPWQPSQHQTFTSIITTICQDVFSHIPFFQTPGVIHHRLPHPSEKLPQTTPIPQVLVLATGAVATVAYFAYYLLNSNSGDADQQIGTPRTRLEDLGEAGAALDAMFAQMDHETAAYAQRDARRGPEEVEADPESEHIKVAAI</sequence>